<keyword evidence="3" id="KW-0813">Transport</keyword>
<evidence type="ECO:0000259" key="6">
    <source>
        <dbReference type="Pfam" id="PF00496"/>
    </source>
</evidence>
<dbReference type="PANTHER" id="PTHR30290:SF9">
    <property type="entry name" value="OLIGOPEPTIDE-BINDING PROTEIN APPA"/>
    <property type="match status" value="1"/>
</dbReference>
<dbReference type="InterPro" id="IPR030678">
    <property type="entry name" value="Peptide/Ni-bd"/>
</dbReference>
<keyword evidence="4 5" id="KW-0732">Signal</keyword>
<evidence type="ECO:0000313" key="7">
    <source>
        <dbReference type="EMBL" id="SMF13273.1"/>
    </source>
</evidence>
<protein>
    <submittedName>
        <fullName evidence="7">Peptide/nickel transport system substrate-binding protein</fullName>
    </submittedName>
</protein>
<accession>A0A1X7DD42</accession>
<dbReference type="GO" id="GO:0030288">
    <property type="term" value="C:outer membrane-bounded periplasmic space"/>
    <property type="evidence" value="ECO:0007669"/>
    <property type="project" value="UniProtKB-ARBA"/>
</dbReference>
<dbReference type="CDD" id="cd08515">
    <property type="entry name" value="PBP2_NikA_DppA_OppA_like_10"/>
    <property type="match status" value="1"/>
</dbReference>
<proteinExistence type="inferred from homology"/>
<dbReference type="AlphaFoldDB" id="A0A1X7DD42"/>
<dbReference type="EMBL" id="FXAF01000002">
    <property type="protein sequence ID" value="SMF13273.1"/>
    <property type="molecule type" value="Genomic_DNA"/>
</dbReference>
<feature type="signal peptide" evidence="5">
    <location>
        <begin position="1"/>
        <end position="26"/>
    </location>
</feature>
<dbReference type="PANTHER" id="PTHR30290">
    <property type="entry name" value="PERIPLASMIC BINDING COMPONENT OF ABC TRANSPORTER"/>
    <property type="match status" value="1"/>
</dbReference>
<reference evidence="8" key="1">
    <citation type="submission" date="2017-04" db="EMBL/GenBank/DDBJ databases">
        <authorList>
            <person name="Varghese N."/>
            <person name="Submissions S."/>
        </authorList>
    </citation>
    <scope>NUCLEOTIDE SEQUENCE [LARGE SCALE GENOMIC DNA]</scope>
    <source>
        <strain evidence="8">B4P</strain>
    </source>
</reference>
<dbReference type="RefSeq" id="WP_085420840.1">
    <property type="nucleotide sequence ID" value="NZ_FXAF01000002.1"/>
</dbReference>
<evidence type="ECO:0000256" key="2">
    <source>
        <dbReference type="ARBA" id="ARBA00005695"/>
    </source>
</evidence>
<evidence type="ECO:0000256" key="4">
    <source>
        <dbReference type="ARBA" id="ARBA00022729"/>
    </source>
</evidence>
<comment type="subcellular location">
    <subcellularLocation>
        <location evidence="1">Periplasm</location>
    </subcellularLocation>
</comment>
<sequence>MTTSLRKNVLSLLAATIAFLPVHAFAGKDNDTLVAAFQAKLPSLDRYHSPGREGFLLGLLAYDALVYRDPNTFELKPLLATAWRQVDDKTWEFDLRQGVKFHNGDQMTAEDVAYSLMYAADPENKVFNRMTGGWIERVDILDPYKIRVVGRDVAPLALEYIIQLPVVPKKYRESVGIQAFSEKPVGTGPFMVAERSGNDVVFKRNEDYFEGGGKSKPAIGTFIYRAIPDVNTQVAELISGGIDWAYYIPSDQAEKLKRMPMVDVINAETFRIGFLTLDAAGLSDPASPLKDERVRKAIAYSMDREAMAKTLVGGASKPISSACTPSQFGCFADVTQYPYDVEKAKALMAEAGYANGFDIDIYGYRSRPVAEAIIGYLNAIGVRANLHWLQYSAVIQARRDHKTPIVIDDFGSAGVNDVGAILPFFFAESPDDQSRDPVVTQAVKEAGTIADQDKRKALYETALKQIADKAYWAPLFSMPVNYVMSKGVDVPVPADENVEFWRASWK</sequence>
<dbReference type="InterPro" id="IPR000914">
    <property type="entry name" value="SBP_5_dom"/>
</dbReference>
<feature type="domain" description="Solute-binding protein family 5" evidence="6">
    <location>
        <begin position="74"/>
        <end position="425"/>
    </location>
</feature>
<evidence type="ECO:0000256" key="5">
    <source>
        <dbReference type="SAM" id="SignalP"/>
    </source>
</evidence>
<dbReference type="InterPro" id="IPR039424">
    <property type="entry name" value="SBP_5"/>
</dbReference>
<dbReference type="GO" id="GO:0043190">
    <property type="term" value="C:ATP-binding cassette (ABC) transporter complex"/>
    <property type="evidence" value="ECO:0007669"/>
    <property type="project" value="InterPro"/>
</dbReference>
<dbReference type="PIRSF" id="PIRSF002741">
    <property type="entry name" value="MppA"/>
    <property type="match status" value="1"/>
</dbReference>
<organism evidence="7 8">
    <name type="scientific">Xaviernesmea oryzae</name>
    <dbReference type="NCBI Taxonomy" id="464029"/>
    <lineage>
        <taxon>Bacteria</taxon>
        <taxon>Pseudomonadati</taxon>
        <taxon>Pseudomonadota</taxon>
        <taxon>Alphaproteobacteria</taxon>
        <taxon>Hyphomicrobiales</taxon>
        <taxon>Rhizobiaceae</taxon>
        <taxon>Rhizobium/Agrobacterium group</taxon>
        <taxon>Xaviernesmea</taxon>
    </lineage>
</organism>
<dbReference type="SUPFAM" id="SSF53850">
    <property type="entry name" value="Periplasmic binding protein-like II"/>
    <property type="match status" value="1"/>
</dbReference>
<dbReference type="OrthoDB" id="9803988at2"/>
<dbReference type="GO" id="GO:1904680">
    <property type="term" value="F:peptide transmembrane transporter activity"/>
    <property type="evidence" value="ECO:0007669"/>
    <property type="project" value="TreeGrafter"/>
</dbReference>
<evidence type="ECO:0000256" key="3">
    <source>
        <dbReference type="ARBA" id="ARBA00022448"/>
    </source>
</evidence>
<dbReference type="Proteomes" id="UP000192903">
    <property type="component" value="Unassembled WGS sequence"/>
</dbReference>
<dbReference type="STRING" id="464029.SAMN02982989_5405"/>
<dbReference type="Pfam" id="PF00496">
    <property type="entry name" value="SBP_bac_5"/>
    <property type="match status" value="1"/>
</dbReference>
<dbReference type="Gene3D" id="3.10.105.10">
    <property type="entry name" value="Dipeptide-binding Protein, Domain 3"/>
    <property type="match status" value="1"/>
</dbReference>
<dbReference type="GO" id="GO:0015833">
    <property type="term" value="P:peptide transport"/>
    <property type="evidence" value="ECO:0007669"/>
    <property type="project" value="TreeGrafter"/>
</dbReference>
<evidence type="ECO:0000313" key="8">
    <source>
        <dbReference type="Proteomes" id="UP000192903"/>
    </source>
</evidence>
<evidence type="ECO:0000256" key="1">
    <source>
        <dbReference type="ARBA" id="ARBA00004418"/>
    </source>
</evidence>
<gene>
    <name evidence="7" type="ORF">SAMN02982989_5405</name>
</gene>
<keyword evidence="8" id="KW-1185">Reference proteome</keyword>
<name>A0A1X7DD42_9HYPH</name>
<comment type="similarity">
    <text evidence="2">Belongs to the bacterial solute-binding protein 5 family.</text>
</comment>
<feature type="chain" id="PRO_5013095423" evidence="5">
    <location>
        <begin position="27"/>
        <end position="506"/>
    </location>
</feature>
<dbReference type="Gene3D" id="3.40.190.10">
    <property type="entry name" value="Periplasmic binding protein-like II"/>
    <property type="match status" value="1"/>
</dbReference>